<dbReference type="HAMAP" id="MF_01416">
    <property type="entry name" value="ATP_synth_delta_bact"/>
    <property type="match status" value="1"/>
</dbReference>
<evidence type="ECO:0000313" key="8">
    <source>
        <dbReference type="EMBL" id="ASO75774.1"/>
    </source>
</evidence>
<dbReference type="GeneID" id="33910053"/>
<reference evidence="8" key="1">
    <citation type="journal article" date="2017" name="Genome Biol. Evol.">
        <title>Evolutionary Dynamics of Cryptophyte Plastid Genomes.</title>
        <authorList>
            <person name="Kim J.I."/>
            <person name="Moore C.E."/>
            <person name="Archibald J.M."/>
            <person name="Bhattacharya D."/>
            <person name="Yi G."/>
            <person name="Yoon H.S."/>
            <person name="Shin W."/>
        </authorList>
    </citation>
    <scope>NUCLEOTIDE SEQUENCE</scope>
    <source>
        <strain evidence="8">CNUKR</strain>
    </source>
</reference>
<dbReference type="GO" id="GO:0016020">
    <property type="term" value="C:membrane"/>
    <property type="evidence" value="ECO:0007669"/>
    <property type="project" value="UniProtKB-SubCell"/>
</dbReference>
<keyword evidence="4" id="KW-0375">Hydrogen ion transport</keyword>
<proteinExistence type="inferred from homology"/>
<dbReference type="NCBIfam" id="TIGR01145">
    <property type="entry name" value="ATP_synt_delta"/>
    <property type="match status" value="1"/>
</dbReference>
<keyword evidence="6" id="KW-0472">Membrane</keyword>
<dbReference type="RefSeq" id="YP_009420286.1">
    <property type="nucleotide sequence ID" value="NC_035720.1"/>
</dbReference>
<organism evidence="8">
    <name type="scientific">Cryptomonas curvata</name>
    <dbReference type="NCBI Taxonomy" id="233186"/>
    <lineage>
        <taxon>Eukaryota</taxon>
        <taxon>Cryptophyceae</taxon>
        <taxon>Cryptomonadales</taxon>
        <taxon>Cryptomonadaceae</taxon>
        <taxon>Cryptomonas</taxon>
    </lineage>
</organism>
<dbReference type="EMBL" id="KY856939">
    <property type="protein sequence ID" value="ASO75774.1"/>
    <property type="molecule type" value="Genomic_DNA"/>
</dbReference>
<protein>
    <submittedName>
        <fullName evidence="8">ATP synthase CF1 delta subunit</fullName>
    </submittedName>
</protein>
<dbReference type="PANTHER" id="PTHR11910">
    <property type="entry name" value="ATP SYNTHASE DELTA CHAIN"/>
    <property type="match status" value="1"/>
</dbReference>
<keyword evidence="8" id="KW-0934">Plastid</keyword>
<dbReference type="GO" id="GO:0046933">
    <property type="term" value="F:proton-transporting ATP synthase activity, rotational mechanism"/>
    <property type="evidence" value="ECO:0007669"/>
    <property type="project" value="InterPro"/>
</dbReference>
<dbReference type="InterPro" id="IPR000711">
    <property type="entry name" value="ATPase_OSCP/dsu"/>
</dbReference>
<keyword evidence="7" id="KW-0066">ATP synthesis</keyword>
<comment type="similarity">
    <text evidence="2">Belongs to the ATPase delta chain family.</text>
</comment>
<dbReference type="PRINTS" id="PR00125">
    <property type="entry name" value="ATPASEDELTA"/>
</dbReference>
<dbReference type="SUPFAM" id="SSF47928">
    <property type="entry name" value="N-terminal domain of the delta subunit of the F1F0-ATP synthase"/>
    <property type="match status" value="1"/>
</dbReference>
<sequence>MSSKNVKIAQPYAEAFLDLFNKGSLETVIGDLNSLSSTISGSAELKTLLSNPLVNSQTKKNVIKSVFSDKIDTKTIKFLSVLCDRGRISYLDSILSKALELAYKAASIETVRVTSAVAFTASQQDALISKLKKMTGAEQIKLDITVNSNLIGGFVIQVGSKIIDTSIQGQLRELSSYLGASVL</sequence>
<evidence type="ECO:0000256" key="5">
    <source>
        <dbReference type="ARBA" id="ARBA00023065"/>
    </source>
</evidence>
<comment type="subcellular location">
    <subcellularLocation>
        <location evidence="1">Membrane</location>
    </subcellularLocation>
</comment>
<evidence type="ECO:0000256" key="6">
    <source>
        <dbReference type="ARBA" id="ARBA00023136"/>
    </source>
</evidence>
<evidence type="ECO:0000256" key="4">
    <source>
        <dbReference type="ARBA" id="ARBA00022781"/>
    </source>
</evidence>
<dbReference type="PROSITE" id="PS00389">
    <property type="entry name" value="ATPASE_DELTA"/>
    <property type="match status" value="1"/>
</dbReference>
<name>A0A222AHD0_9CRYP</name>
<keyword evidence="5" id="KW-0406">Ion transport</keyword>
<evidence type="ECO:0000256" key="1">
    <source>
        <dbReference type="ARBA" id="ARBA00004370"/>
    </source>
</evidence>
<evidence type="ECO:0000256" key="2">
    <source>
        <dbReference type="ARBA" id="ARBA00007046"/>
    </source>
</evidence>
<evidence type="ECO:0000256" key="7">
    <source>
        <dbReference type="ARBA" id="ARBA00023310"/>
    </source>
</evidence>
<accession>A0A222AHD0</accession>
<dbReference type="InterPro" id="IPR020781">
    <property type="entry name" value="ATPase_OSCP/d_CS"/>
</dbReference>
<gene>
    <name evidence="8" type="primary">atpD</name>
</gene>
<dbReference type="Pfam" id="PF00213">
    <property type="entry name" value="OSCP"/>
    <property type="match status" value="1"/>
</dbReference>
<geneLocation type="plastid" evidence="8"/>
<dbReference type="Gene3D" id="1.10.520.20">
    <property type="entry name" value="N-terminal domain of the delta subunit of the F1F0-ATP synthase"/>
    <property type="match status" value="1"/>
</dbReference>
<evidence type="ECO:0000256" key="3">
    <source>
        <dbReference type="ARBA" id="ARBA00022448"/>
    </source>
</evidence>
<dbReference type="InterPro" id="IPR026015">
    <property type="entry name" value="ATP_synth_OSCP/delta_N_sf"/>
</dbReference>
<keyword evidence="3" id="KW-0813">Transport</keyword>
<dbReference type="AlphaFoldDB" id="A0A222AHD0"/>